<protein>
    <submittedName>
        <fullName evidence="8">Uncharacterized protein</fullName>
    </submittedName>
</protein>
<dbReference type="InParanoid" id="E9HS61"/>
<feature type="region of interest" description="Disordered" evidence="7">
    <location>
        <begin position="74"/>
        <end position="123"/>
    </location>
</feature>
<dbReference type="GO" id="GO:0042393">
    <property type="term" value="F:histone binding"/>
    <property type="evidence" value="ECO:0000318"/>
    <property type="project" value="GO_Central"/>
</dbReference>
<proteinExistence type="inferred from homology"/>
<evidence type="ECO:0000256" key="5">
    <source>
        <dbReference type="ARBA" id="ARBA00023242"/>
    </source>
</evidence>
<dbReference type="Pfam" id="PF13424">
    <property type="entry name" value="TPR_12"/>
    <property type="match status" value="1"/>
</dbReference>
<keyword evidence="5" id="KW-0539">Nucleus</keyword>
<keyword evidence="9" id="KW-1185">Reference proteome</keyword>
<dbReference type="Proteomes" id="UP000000305">
    <property type="component" value="Unassembled WGS sequence"/>
</dbReference>
<dbReference type="AlphaFoldDB" id="E9HS61"/>
<evidence type="ECO:0000256" key="3">
    <source>
        <dbReference type="ARBA" id="ARBA00022737"/>
    </source>
</evidence>
<dbReference type="OrthoDB" id="5587616at2759"/>
<dbReference type="PANTHER" id="PTHR15081:SF1">
    <property type="entry name" value="NUCLEAR AUTOANTIGENIC SPERM PROTEIN"/>
    <property type="match status" value="1"/>
</dbReference>
<evidence type="ECO:0000256" key="7">
    <source>
        <dbReference type="SAM" id="MobiDB-lite"/>
    </source>
</evidence>
<dbReference type="GO" id="GO:0034080">
    <property type="term" value="P:CENP-A containing chromatin assembly"/>
    <property type="evidence" value="ECO:0000318"/>
    <property type="project" value="GO_Central"/>
</dbReference>
<dbReference type="InterPro" id="IPR019734">
    <property type="entry name" value="TPR_rpt"/>
</dbReference>
<name>E9HS61_DAPPU</name>
<sequence length="229" mass="25895">AMNLLEQGRRYLHVSDLPSAIAALAESAELLVKRYGANADECAESFYYLGMAFHEKHRADSCVLDEPFTYTIRPLSLPSGDKAEEEDGESEDEKNGDEEESEEEDVSEKSTNGDKVDSVMGDDDDEKPILELAWKMFEQAKQIYESQNLPTLFRLAEVELESENFDLAIEDLQKYLKIQKASLPPDSRSMSETYYKLGVAFASISKFKDAVRSFESSAKIVQHRINILK</sequence>
<dbReference type="InterPro" id="IPR051730">
    <property type="entry name" value="NASP-like"/>
</dbReference>
<dbReference type="PANTHER" id="PTHR15081">
    <property type="entry name" value="NUCLEAR AUTOANTIGENIC SPERM PROTEIN NASP -RELATED"/>
    <property type="match status" value="1"/>
</dbReference>
<evidence type="ECO:0000256" key="2">
    <source>
        <dbReference type="ARBA" id="ARBA00008402"/>
    </source>
</evidence>
<dbReference type="GO" id="GO:0006335">
    <property type="term" value="P:DNA replication-dependent chromatin assembly"/>
    <property type="evidence" value="ECO:0000318"/>
    <property type="project" value="GO_Central"/>
</dbReference>
<dbReference type="GO" id="GO:0005654">
    <property type="term" value="C:nucleoplasm"/>
    <property type="evidence" value="ECO:0000318"/>
    <property type="project" value="GO_Central"/>
</dbReference>
<dbReference type="SMART" id="SM00028">
    <property type="entry name" value="TPR"/>
    <property type="match status" value="2"/>
</dbReference>
<feature type="non-terminal residue" evidence="8">
    <location>
        <position position="229"/>
    </location>
</feature>
<dbReference type="SUPFAM" id="SSF48452">
    <property type="entry name" value="TPR-like"/>
    <property type="match status" value="1"/>
</dbReference>
<dbReference type="eggNOG" id="KOG4563">
    <property type="taxonomic scope" value="Eukaryota"/>
</dbReference>
<dbReference type="InterPro" id="IPR011990">
    <property type="entry name" value="TPR-like_helical_dom_sf"/>
</dbReference>
<keyword evidence="3" id="KW-0677">Repeat</keyword>
<gene>
    <name evidence="8" type="ORF">DAPPUDRAFT_65490</name>
</gene>
<dbReference type="OMA" id="VQHRINI"/>
<feature type="compositionally biased region" description="Acidic residues" evidence="7">
    <location>
        <begin position="83"/>
        <end position="106"/>
    </location>
</feature>
<accession>E9HS61</accession>
<comment type="subcellular location">
    <subcellularLocation>
        <location evidence="1">Nucleus</location>
    </subcellularLocation>
</comment>
<evidence type="ECO:0000313" key="9">
    <source>
        <dbReference type="Proteomes" id="UP000000305"/>
    </source>
</evidence>
<keyword evidence="4 6" id="KW-0802">TPR repeat</keyword>
<dbReference type="PROSITE" id="PS50005">
    <property type="entry name" value="TPR"/>
    <property type="match status" value="1"/>
</dbReference>
<dbReference type="EMBL" id="GL732745">
    <property type="protein sequence ID" value="EFX65423.1"/>
    <property type="molecule type" value="Genomic_DNA"/>
</dbReference>
<dbReference type="STRING" id="6669.E9HS61"/>
<feature type="compositionally biased region" description="Basic and acidic residues" evidence="7">
    <location>
        <begin position="107"/>
        <end position="117"/>
    </location>
</feature>
<evidence type="ECO:0000256" key="6">
    <source>
        <dbReference type="PROSITE-ProRule" id="PRU00339"/>
    </source>
</evidence>
<comment type="similarity">
    <text evidence="2">Belongs to the NASP family.</text>
</comment>
<evidence type="ECO:0000256" key="4">
    <source>
        <dbReference type="ARBA" id="ARBA00022803"/>
    </source>
</evidence>
<evidence type="ECO:0000313" key="8">
    <source>
        <dbReference type="EMBL" id="EFX65423.1"/>
    </source>
</evidence>
<dbReference type="PhylomeDB" id="E9HS61"/>
<evidence type="ECO:0000256" key="1">
    <source>
        <dbReference type="ARBA" id="ARBA00004123"/>
    </source>
</evidence>
<reference evidence="8 9" key="1">
    <citation type="journal article" date="2011" name="Science">
        <title>The ecoresponsive genome of Daphnia pulex.</title>
        <authorList>
            <person name="Colbourne J.K."/>
            <person name="Pfrender M.E."/>
            <person name="Gilbert D."/>
            <person name="Thomas W.K."/>
            <person name="Tucker A."/>
            <person name="Oakley T.H."/>
            <person name="Tokishita S."/>
            <person name="Aerts A."/>
            <person name="Arnold G.J."/>
            <person name="Basu M.K."/>
            <person name="Bauer D.J."/>
            <person name="Caceres C.E."/>
            <person name="Carmel L."/>
            <person name="Casola C."/>
            <person name="Choi J.H."/>
            <person name="Detter J.C."/>
            <person name="Dong Q."/>
            <person name="Dusheyko S."/>
            <person name="Eads B.D."/>
            <person name="Frohlich T."/>
            <person name="Geiler-Samerotte K.A."/>
            <person name="Gerlach D."/>
            <person name="Hatcher P."/>
            <person name="Jogdeo S."/>
            <person name="Krijgsveld J."/>
            <person name="Kriventseva E.V."/>
            <person name="Kultz D."/>
            <person name="Laforsch C."/>
            <person name="Lindquist E."/>
            <person name="Lopez J."/>
            <person name="Manak J.R."/>
            <person name="Muller J."/>
            <person name="Pangilinan J."/>
            <person name="Patwardhan R.P."/>
            <person name="Pitluck S."/>
            <person name="Pritham E.J."/>
            <person name="Rechtsteiner A."/>
            <person name="Rho M."/>
            <person name="Rogozin I.B."/>
            <person name="Sakarya O."/>
            <person name="Salamov A."/>
            <person name="Schaack S."/>
            <person name="Shapiro H."/>
            <person name="Shiga Y."/>
            <person name="Skalitzky C."/>
            <person name="Smith Z."/>
            <person name="Souvorov A."/>
            <person name="Sung W."/>
            <person name="Tang Z."/>
            <person name="Tsuchiya D."/>
            <person name="Tu H."/>
            <person name="Vos H."/>
            <person name="Wang M."/>
            <person name="Wolf Y.I."/>
            <person name="Yamagata H."/>
            <person name="Yamada T."/>
            <person name="Ye Y."/>
            <person name="Shaw J.R."/>
            <person name="Andrews J."/>
            <person name="Crease T.J."/>
            <person name="Tang H."/>
            <person name="Lucas S.M."/>
            <person name="Robertson H.M."/>
            <person name="Bork P."/>
            <person name="Koonin E.V."/>
            <person name="Zdobnov E.M."/>
            <person name="Grigoriev I.V."/>
            <person name="Lynch M."/>
            <person name="Boore J.L."/>
        </authorList>
    </citation>
    <scope>NUCLEOTIDE SEQUENCE [LARGE SCALE GENOMIC DNA]</scope>
</reference>
<dbReference type="Gene3D" id="1.25.40.10">
    <property type="entry name" value="Tetratricopeptide repeat domain"/>
    <property type="match status" value="1"/>
</dbReference>
<organism evidence="8 9">
    <name type="scientific">Daphnia pulex</name>
    <name type="common">Water flea</name>
    <dbReference type="NCBI Taxonomy" id="6669"/>
    <lineage>
        <taxon>Eukaryota</taxon>
        <taxon>Metazoa</taxon>
        <taxon>Ecdysozoa</taxon>
        <taxon>Arthropoda</taxon>
        <taxon>Crustacea</taxon>
        <taxon>Branchiopoda</taxon>
        <taxon>Diplostraca</taxon>
        <taxon>Cladocera</taxon>
        <taxon>Anomopoda</taxon>
        <taxon>Daphniidae</taxon>
        <taxon>Daphnia</taxon>
    </lineage>
</organism>
<dbReference type="HOGENOM" id="CLU_1087923_0_0_1"/>
<feature type="repeat" description="TPR" evidence="6">
    <location>
        <begin position="191"/>
        <end position="224"/>
    </location>
</feature>
<dbReference type="KEGG" id="dpx:DAPPUDRAFT_65490"/>